<feature type="domain" description="DUF2326" evidence="2">
    <location>
        <begin position="486"/>
        <end position="621"/>
    </location>
</feature>
<dbReference type="AlphaFoldDB" id="A0A3D9S338"/>
<sequence>MNKNNSLFINRITTQPQLNGFDVVLRKGLNIVYAQDIGGLGSINSVGKSTFVNLLNYGLGSNTFIQSVVAKKRLENVFLLMELSIGIKRFTVKRKIISGKTCEVFDGWVIDRLIENKSFESDKKSLDEYKGYLEDLLFDNKNYFKDEKVINIREFIYPFFRVQGSGFEKIDEPLANYESAKVKRTRLQFITGLLSDRLKELNQEVEKKEQEEKEAKSEYQVIRKYVEHKTKAHKIELHIKKHEINDEIKQLELANMESKTKFKKLQDYLDNLYVNKENLRKELVNIEKQIEIVDSRAINYKATLNEISQEKKSLNLIEKTHQWFSNFEYKKCPTCLKPLKEHELDDCEIANENNVAIETLSAVLDNEKMELSEAYTRALVQKSQLVLMKTEVETKLAELNKQSDVDLDYLIASLDKVEERLKVLYEESALLDNLSNLIKDIDTFEEKWNLSKSELQEKLLELKNEKKSFDKRLEELKKDYKKVVEYLYNKTKFGILELSPKASNFKVSIHNNDEFRSEDKGDATNIMKVIAFDLALLGISNEDGNMHPRFLVHDSPNVRDIDPEVYKRIITYIEDMEKLGLDFQYIITTLLVPDNIKADSHYIRLKLHNDGDGGKLFGFTF</sequence>
<protein>
    <submittedName>
        <fullName evidence="3">Uncharacterized protein YydD (DUF2326 family)</fullName>
    </submittedName>
</protein>
<dbReference type="Pfam" id="PF10088">
    <property type="entry name" value="DUF2326"/>
    <property type="match status" value="1"/>
</dbReference>
<reference evidence="3 4" key="1">
    <citation type="submission" date="2018-08" db="EMBL/GenBank/DDBJ databases">
        <title>Genomic Encyclopedia of Type Strains, Phase III (KMG-III): the genomes of soil and plant-associated and newly described type strains.</title>
        <authorList>
            <person name="Whitman W."/>
        </authorList>
    </citation>
    <scope>NUCLEOTIDE SEQUENCE [LARGE SCALE GENOMIC DNA]</scope>
    <source>
        <strain evidence="3 4">CGMCC 1.10966</strain>
    </source>
</reference>
<gene>
    <name evidence="3" type="ORF">A8990_11496</name>
</gene>
<name>A0A3D9S338_9BACL</name>
<evidence type="ECO:0000259" key="2">
    <source>
        <dbReference type="Pfam" id="PF10088"/>
    </source>
</evidence>
<keyword evidence="4" id="KW-1185">Reference proteome</keyword>
<dbReference type="InterPro" id="IPR018760">
    <property type="entry name" value="DUF2326"/>
</dbReference>
<proteinExistence type="predicted"/>
<accession>A0A3D9S338</accession>
<feature type="coiled-coil region" evidence="1">
    <location>
        <begin position="191"/>
        <end position="296"/>
    </location>
</feature>
<organism evidence="3 4">
    <name type="scientific">Paenibacillus taihuensis</name>
    <dbReference type="NCBI Taxonomy" id="1156355"/>
    <lineage>
        <taxon>Bacteria</taxon>
        <taxon>Bacillati</taxon>
        <taxon>Bacillota</taxon>
        <taxon>Bacilli</taxon>
        <taxon>Bacillales</taxon>
        <taxon>Paenibacillaceae</taxon>
        <taxon>Paenibacillus</taxon>
    </lineage>
</organism>
<feature type="coiled-coil region" evidence="1">
    <location>
        <begin position="445"/>
        <end position="479"/>
    </location>
</feature>
<dbReference type="EMBL" id="QTTN01000014">
    <property type="protein sequence ID" value="REE84561.1"/>
    <property type="molecule type" value="Genomic_DNA"/>
</dbReference>
<evidence type="ECO:0000313" key="3">
    <source>
        <dbReference type="EMBL" id="REE84561.1"/>
    </source>
</evidence>
<comment type="caution">
    <text evidence="3">The sequence shown here is derived from an EMBL/GenBank/DDBJ whole genome shotgun (WGS) entry which is preliminary data.</text>
</comment>
<keyword evidence="1" id="KW-0175">Coiled coil</keyword>
<dbReference type="Proteomes" id="UP000256304">
    <property type="component" value="Unassembled WGS sequence"/>
</dbReference>
<dbReference type="RefSeq" id="WP_181909573.1">
    <property type="nucleotide sequence ID" value="NZ_QTTN01000014.1"/>
</dbReference>
<evidence type="ECO:0000313" key="4">
    <source>
        <dbReference type="Proteomes" id="UP000256304"/>
    </source>
</evidence>
<evidence type="ECO:0000256" key="1">
    <source>
        <dbReference type="SAM" id="Coils"/>
    </source>
</evidence>